<reference evidence="6" key="1">
    <citation type="submission" date="2013-03" db="EMBL/GenBank/DDBJ databases">
        <title>The Genome Sequence of Anopheles christyi ACHKN1017.</title>
        <authorList>
            <consortium name="The Broad Institute Genomics Platform"/>
            <person name="Neafsey D.E."/>
            <person name="Besansky N."/>
            <person name="Walker B."/>
            <person name="Young S.K."/>
            <person name="Zeng Q."/>
            <person name="Gargeya S."/>
            <person name="Fitzgerald M."/>
            <person name="Haas B."/>
            <person name="Abouelleil A."/>
            <person name="Allen A.W."/>
            <person name="Alvarado L."/>
            <person name="Arachchi H.M."/>
            <person name="Berlin A.M."/>
            <person name="Chapman S.B."/>
            <person name="Gainer-Dewar J."/>
            <person name="Goldberg J."/>
            <person name="Griggs A."/>
            <person name="Gujja S."/>
            <person name="Hansen M."/>
            <person name="Howarth C."/>
            <person name="Imamovic A."/>
            <person name="Ireland A."/>
            <person name="Larimer J."/>
            <person name="McCowan C."/>
            <person name="Murphy C."/>
            <person name="Pearson M."/>
            <person name="Poon T.W."/>
            <person name="Priest M."/>
            <person name="Roberts A."/>
            <person name="Saif S."/>
            <person name="Shea T."/>
            <person name="Sisk P."/>
            <person name="Sykes S."/>
            <person name="Wortman J."/>
            <person name="Nusbaum C."/>
            <person name="Birren B."/>
        </authorList>
    </citation>
    <scope>NUCLEOTIDE SEQUENCE [LARGE SCALE GENOMIC DNA]</scope>
    <source>
        <strain evidence="6">ACHKN1017</strain>
    </source>
</reference>
<evidence type="ECO:0000256" key="1">
    <source>
        <dbReference type="ARBA" id="ARBA00022614"/>
    </source>
</evidence>
<dbReference type="PANTHER" id="PTHR24366:SF96">
    <property type="entry name" value="LEUCINE RICH REPEAT CONTAINING 53"/>
    <property type="match status" value="1"/>
</dbReference>
<keyword evidence="2" id="KW-0677">Repeat</keyword>
<keyword evidence="4" id="KW-0732">Signal</keyword>
<dbReference type="PANTHER" id="PTHR24366">
    <property type="entry name" value="IG(IMMUNOGLOBULIN) AND LRR(LEUCINE RICH REPEAT) DOMAINS"/>
    <property type="match status" value="1"/>
</dbReference>
<organism evidence="5 6">
    <name type="scientific">Anopheles christyi</name>
    <dbReference type="NCBI Taxonomy" id="43041"/>
    <lineage>
        <taxon>Eukaryota</taxon>
        <taxon>Metazoa</taxon>
        <taxon>Ecdysozoa</taxon>
        <taxon>Arthropoda</taxon>
        <taxon>Hexapoda</taxon>
        <taxon>Insecta</taxon>
        <taxon>Pterygota</taxon>
        <taxon>Neoptera</taxon>
        <taxon>Endopterygota</taxon>
        <taxon>Diptera</taxon>
        <taxon>Nematocera</taxon>
        <taxon>Culicoidea</taxon>
        <taxon>Culicidae</taxon>
        <taxon>Anophelinae</taxon>
        <taxon>Anopheles</taxon>
    </lineage>
</organism>
<feature type="chain" id="PRO_5008124709" description="Leucine-rich immune protein (Short)" evidence="4">
    <location>
        <begin position="23"/>
        <end position="541"/>
    </location>
</feature>
<accession>A0A182JWD0</accession>
<evidence type="ECO:0000256" key="3">
    <source>
        <dbReference type="SAM" id="Coils"/>
    </source>
</evidence>
<keyword evidence="1" id="KW-0433">Leucine-rich repeat</keyword>
<dbReference type="Pfam" id="PF13855">
    <property type="entry name" value="LRR_8"/>
    <property type="match status" value="1"/>
</dbReference>
<reference evidence="5" key="2">
    <citation type="submission" date="2020-05" db="UniProtKB">
        <authorList>
            <consortium name="EnsemblMetazoa"/>
        </authorList>
    </citation>
    <scope>IDENTIFICATION</scope>
    <source>
        <strain evidence="5">ACHKN1017</strain>
    </source>
</reference>
<protein>
    <recommendedName>
        <fullName evidence="7">Leucine-rich immune protein (Short)</fullName>
    </recommendedName>
</protein>
<keyword evidence="6" id="KW-1185">Reference proteome</keyword>
<dbReference type="InterPro" id="IPR032675">
    <property type="entry name" value="LRR_dom_sf"/>
</dbReference>
<dbReference type="AlphaFoldDB" id="A0A182JWD0"/>
<proteinExistence type="predicted"/>
<name>A0A182JWD0_9DIPT</name>
<feature type="signal peptide" evidence="4">
    <location>
        <begin position="1"/>
        <end position="22"/>
    </location>
</feature>
<keyword evidence="3" id="KW-0175">Coiled coil</keyword>
<dbReference type="SMART" id="SM00369">
    <property type="entry name" value="LRR_TYP"/>
    <property type="match status" value="4"/>
</dbReference>
<dbReference type="InterPro" id="IPR001611">
    <property type="entry name" value="Leu-rich_rpt"/>
</dbReference>
<evidence type="ECO:0000256" key="4">
    <source>
        <dbReference type="SAM" id="SignalP"/>
    </source>
</evidence>
<dbReference type="Proteomes" id="UP000075881">
    <property type="component" value="Unassembled WGS sequence"/>
</dbReference>
<sequence>MMTPTRLLALFILSAFIPTSYAVTTYRCDDDVPFIKATCLMQNVTLATPEDVGNASFSIEMRYVALKMMNGFIAEFTRPLAAHFSQVQDLAVDAMGIRKLYIWSNLEQLSARNNSIRLVDFAPAGVQNRLRSLRLDNNELSTVPSFGRSFNELTYLSLEGNRLEQVALDAFAGLAQLQSLSLARNGLIVVEPATRAPNRPIDQGVQLLKLKHLSLASNRLITVNISGWEMPSLVSFDVSNNDLYLLLDEPQHIGKFGALLDFSYSGNDWKCGWLSEAQLVLRTRGITTIDQDPVARCDREKMKALNGICCYERAFEQELTEKDPFESRWEQLNELRRRYELVQFSYDQVQDADLNLITERVHDLRGQLMGPVAQDQDEANRELVQLRHALDEEKVHLERLELRIERAVLELGQSIDEMHERAVRPKPTLDAVRQQTIEDSIERIRGNIESLRRKVQNYVYETSERDKRIRRYGERIEYLEDQIAEGKLLEYSLNERAEILGSRVAEAYRVIEDFISRNSEEVYNRIRAPRISDYTYQMRRG</sequence>
<evidence type="ECO:0000256" key="2">
    <source>
        <dbReference type="ARBA" id="ARBA00022737"/>
    </source>
</evidence>
<feature type="coiled-coil region" evidence="3">
    <location>
        <begin position="376"/>
        <end position="461"/>
    </location>
</feature>
<dbReference type="Gene3D" id="3.80.10.10">
    <property type="entry name" value="Ribonuclease Inhibitor"/>
    <property type="match status" value="1"/>
</dbReference>
<dbReference type="VEuPathDB" id="VectorBase:ACHR002812"/>
<dbReference type="EnsemblMetazoa" id="ACHR002812-RA">
    <property type="protein sequence ID" value="ACHR002812-PA"/>
    <property type="gene ID" value="ACHR002812"/>
</dbReference>
<dbReference type="STRING" id="43041.A0A182JWD0"/>
<evidence type="ECO:0000313" key="5">
    <source>
        <dbReference type="EnsemblMetazoa" id="ACHR002812-PA"/>
    </source>
</evidence>
<evidence type="ECO:0000313" key="6">
    <source>
        <dbReference type="Proteomes" id="UP000075881"/>
    </source>
</evidence>
<dbReference type="InterPro" id="IPR003591">
    <property type="entry name" value="Leu-rich_rpt_typical-subtyp"/>
</dbReference>
<dbReference type="SUPFAM" id="SSF52058">
    <property type="entry name" value="L domain-like"/>
    <property type="match status" value="1"/>
</dbReference>
<evidence type="ECO:0008006" key="7">
    <source>
        <dbReference type="Google" id="ProtNLM"/>
    </source>
</evidence>